<dbReference type="Proteomes" id="UP001060215">
    <property type="component" value="Chromosome 6"/>
</dbReference>
<accession>A0ACC0IKC4</accession>
<organism evidence="1 2">
    <name type="scientific">Camellia lanceoleosa</name>
    <dbReference type="NCBI Taxonomy" id="1840588"/>
    <lineage>
        <taxon>Eukaryota</taxon>
        <taxon>Viridiplantae</taxon>
        <taxon>Streptophyta</taxon>
        <taxon>Embryophyta</taxon>
        <taxon>Tracheophyta</taxon>
        <taxon>Spermatophyta</taxon>
        <taxon>Magnoliopsida</taxon>
        <taxon>eudicotyledons</taxon>
        <taxon>Gunneridae</taxon>
        <taxon>Pentapetalae</taxon>
        <taxon>asterids</taxon>
        <taxon>Ericales</taxon>
        <taxon>Theaceae</taxon>
        <taxon>Camellia</taxon>
    </lineage>
</organism>
<comment type="caution">
    <text evidence="1">The sequence shown here is derived from an EMBL/GenBank/DDBJ whole genome shotgun (WGS) entry which is preliminary data.</text>
</comment>
<proteinExistence type="predicted"/>
<evidence type="ECO:0000313" key="2">
    <source>
        <dbReference type="Proteomes" id="UP001060215"/>
    </source>
</evidence>
<name>A0ACC0IKC4_9ERIC</name>
<gene>
    <name evidence="1" type="ORF">LOK49_LG03G01898</name>
</gene>
<reference evidence="1 2" key="1">
    <citation type="journal article" date="2022" name="Plant J.">
        <title>Chromosome-level genome of Camellia lanceoleosa provides a valuable resource for understanding genome evolution and self-incompatibility.</title>
        <authorList>
            <person name="Gong W."/>
            <person name="Xiao S."/>
            <person name="Wang L."/>
            <person name="Liao Z."/>
            <person name="Chang Y."/>
            <person name="Mo W."/>
            <person name="Hu G."/>
            <person name="Li W."/>
            <person name="Zhao G."/>
            <person name="Zhu H."/>
            <person name="Hu X."/>
            <person name="Ji K."/>
            <person name="Xiang X."/>
            <person name="Song Q."/>
            <person name="Yuan D."/>
            <person name="Jin S."/>
            <person name="Zhang L."/>
        </authorList>
    </citation>
    <scope>NUCLEOTIDE SEQUENCE [LARGE SCALE GENOMIC DNA]</scope>
    <source>
        <strain evidence="1">SQ_2022a</strain>
    </source>
</reference>
<evidence type="ECO:0000313" key="1">
    <source>
        <dbReference type="EMBL" id="KAI8024291.1"/>
    </source>
</evidence>
<keyword evidence="2" id="KW-1185">Reference proteome</keyword>
<protein>
    <submittedName>
        <fullName evidence="1">Perakine reductase</fullName>
    </submittedName>
</protein>
<sequence length="109" mass="12582">MEPTQVVVKGTVEYVCSCCEASLKRLGVDYIDLYYVHWIYTSGPIEETHMWGAMGDVKVVDLGSDFFLVRLSNRDDYDHVLFDGPWVIAGHYLSIRKWHPEFRPSEASH</sequence>
<dbReference type="EMBL" id="CM045763">
    <property type="protein sequence ID" value="KAI8024291.1"/>
    <property type="molecule type" value="Genomic_DNA"/>
</dbReference>